<dbReference type="RefSeq" id="WP_248565118.1">
    <property type="nucleotide sequence ID" value="NZ_AP025698.1"/>
</dbReference>
<accession>A0ABN6PEQ4</accession>
<keyword evidence="1" id="KW-1133">Transmembrane helix</keyword>
<dbReference type="EMBL" id="AP025698">
    <property type="protein sequence ID" value="BDH79291.1"/>
    <property type="molecule type" value="Genomic_DNA"/>
</dbReference>
<evidence type="ECO:0000256" key="1">
    <source>
        <dbReference type="SAM" id="Phobius"/>
    </source>
</evidence>
<dbReference type="InterPro" id="IPR025273">
    <property type="entry name" value="DUF4064"/>
</dbReference>
<dbReference type="GeneID" id="71965189"/>
<gene>
    <name evidence="3" type="ORF">MTTB_06700</name>
</gene>
<keyword evidence="4" id="KW-1185">Reference proteome</keyword>
<feature type="transmembrane region" description="Helical" evidence="1">
    <location>
        <begin position="41"/>
        <end position="61"/>
    </location>
</feature>
<organism evidence="3 4">
    <name type="scientific">Methanothermobacter tenebrarum</name>
    <dbReference type="NCBI Taxonomy" id="680118"/>
    <lineage>
        <taxon>Archaea</taxon>
        <taxon>Methanobacteriati</taxon>
        <taxon>Methanobacteriota</taxon>
        <taxon>Methanomada group</taxon>
        <taxon>Methanobacteria</taxon>
        <taxon>Methanobacteriales</taxon>
        <taxon>Methanobacteriaceae</taxon>
        <taxon>Methanothermobacter</taxon>
    </lineage>
</organism>
<feature type="transmembrane region" description="Helical" evidence="1">
    <location>
        <begin position="12"/>
        <end position="35"/>
    </location>
</feature>
<sequence length="105" mass="11172">MVEEMRTSRILEMVLGIIGSIFGLLGGLFAIFFSVFASEVLYLGISAVMASILGIIGAVYVRENPRNGGIILIVSAIWLLISISAFAIPGTVFLGISGILAIIRR</sequence>
<evidence type="ECO:0000313" key="3">
    <source>
        <dbReference type="EMBL" id="BDH79291.1"/>
    </source>
</evidence>
<evidence type="ECO:0000313" key="4">
    <source>
        <dbReference type="Proteomes" id="UP000831817"/>
    </source>
</evidence>
<feature type="domain" description="DUF4064" evidence="2">
    <location>
        <begin position="9"/>
        <end position="81"/>
    </location>
</feature>
<dbReference type="Pfam" id="PF13273">
    <property type="entry name" value="DUF4064"/>
    <property type="match status" value="1"/>
</dbReference>
<feature type="transmembrane region" description="Helical" evidence="1">
    <location>
        <begin position="70"/>
        <end position="103"/>
    </location>
</feature>
<keyword evidence="1" id="KW-0472">Membrane</keyword>
<proteinExistence type="predicted"/>
<reference evidence="3 4" key="1">
    <citation type="submission" date="2022-04" db="EMBL/GenBank/DDBJ databases">
        <title>Complete genome of Methanothermobacter tenebrarum strain RMAS.</title>
        <authorList>
            <person name="Nakamura K."/>
            <person name="Oshima K."/>
            <person name="Hattori M."/>
            <person name="Kamagata Y."/>
            <person name="Takamizawa K."/>
        </authorList>
    </citation>
    <scope>NUCLEOTIDE SEQUENCE [LARGE SCALE GENOMIC DNA]</scope>
    <source>
        <strain evidence="3 4">RMAS</strain>
    </source>
</reference>
<name>A0ABN6PEQ4_9EURY</name>
<dbReference type="Proteomes" id="UP000831817">
    <property type="component" value="Chromosome"/>
</dbReference>
<protein>
    <recommendedName>
        <fullName evidence="2">DUF4064 domain-containing protein</fullName>
    </recommendedName>
</protein>
<keyword evidence="1" id="KW-0812">Transmembrane</keyword>
<evidence type="ECO:0000259" key="2">
    <source>
        <dbReference type="Pfam" id="PF13273"/>
    </source>
</evidence>